<reference evidence="2" key="1">
    <citation type="submission" date="2017-11" db="EMBL/GenBank/DDBJ databases">
        <authorList>
            <person name="Kuznetsova I."/>
            <person name="Sazanova A."/>
            <person name="Chirak E."/>
            <person name="Safronova V."/>
            <person name="Willems A."/>
        </authorList>
    </citation>
    <scope>NUCLEOTIDE SEQUENCE [LARGE SCALE GENOMIC DNA]</scope>
    <source>
        <strain evidence="2">PEPV15</strain>
    </source>
</reference>
<comment type="caution">
    <text evidence="1">The sequence shown here is derived from an EMBL/GenBank/DDBJ whole genome shotgun (WGS) entry which is preliminary data.</text>
</comment>
<organism evidence="1 2">
    <name type="scientific">Phyllobacterium endophyticum</name>
    <dbReference type="NCBI Taxonomy" id="1149773"/>
    <lineage>
        <taxon>Bacteria</taxon>
        <taxon>Pseudomonadati</taxon>
        <taxon>Pseudomonadota</taxon>
        <taxon>Alphaproteobacteria</taxon>
        <taxon>Hyphomicrobiales</taxon>
        <taxon>Phyllobacteriaceae</taxon>
        <taxon>Phyllobacterium</taxon>
    </lineage>
</organism>
<keyword evidence="2" id="KW-1185">Reference proteome</keyword>
<accession>A0A2P7B025</accession>
<name>A0A2P7B025_9HYPH</name>
<gene>
    <name evidence="1" type="ORF">CU100_03360</name>
</gene>
<dbReference type="EMBL" id="PGGN01000001">
    <property type="protein sequence ID" value="PSH59810.1"/>
    <property type="molecule type" value="Genomic_DNA"/>
</dbReference>
<proteinExistence type="predicted"/>
<evidence type="ECO:0000313" key="1">
    <source>
        <dbReference type="EMBL" id="PSH59810.1"/>
    </source>
</evidence>
<dbReference type="Proteomes" id="UP000241158">
    <property type="component" value="Unassembled WGS sequence"/>
</dbReference>
<protein>
    <submittedName>
        <fullName evidence="1">Uncharacterized protein</fullName>
    </submittedName>
</protein>
<evidence type="ECO:0000313" key="2">
    <source>
        <dbReference type="Proteomes" id="UP000241158"/>
    </source>
</evidence>
<sequence length="66" mass="7604">MEQGEVVAEVEWPENGLTGEGDYFYATYVPLALERALDVKENYGFREIVVVLEDERLWNPAWGQLV</sequence>
<dbReference type="AlphaFoldDB" id="A0A2P7B025"/>